<dbReference type="EC" id="5.2.1.8" evidence="3"/>
<keyword evidence="5 7" id="KW-0697">Rotamase</keyword>
<protein>
    <recommendedName>
        <fullName evidence="3">peptidylprolyl isomerase</fullName>
        <ecNumber evidence="3">5.2.1.8</ecNumber>
    </recommendedName>
</protein>
<gene>
    <name evidence="10" type="ORF">BGI27_08385</name>
    <name evidence="11" type="ORF">CGU29_08035</name>
</gene>
<dbReference type="SUPFAM" id="SSF109998">
    <property type="entry name" value="Triger factor/SurA peptide-binding domain-like"/>
    <property type="match status" value="1"/>
</dbReference>
<dbReference type="AlphaFoldDB" id="A0A272ETF2"/>
<dbReference type="EMBL" id="MDUX01000022">
    <property type="protein sequence ID" value="KAF7599369.1"/>
    <property type="molecule type" value="Genomic_DNA"/>
</dbReference>
<evidence type="ECO:0000256" key="3">
    <source>
        <dbReference type="ARBA" id="ARBA00013194"/>
    </source>
</evidence>
<dbReference type="PROSITE" id="PS50198">
    <property type="entry name" value="PPIC_PPIASE_2"/>
    <property type="match status" value="1"/>
</dbReference>
<comment type="caution">
    <text evidence="11">The sequence shown here is derived from an EMBL/GenBank/DDBJ whole genome shotgun (WGS) entry which is preliminary data.</text>
</comment>
<comment type="catalytic activity">
    <reaction evidence="1">
        <text>[protein]-peptidylproline (omega=180) = [protein]-peptidylproline (omega=0)</text>
        <dbReference type="Rhea" id="RHEA:16237"/>
        <dbReference type="Rhea" id="RHEA-COMP:10747"/>
        <dbReference type="Rhea" id="RHEA-COMP:10748"/>
        <dbReference type="ChEBI" id="CHEBI:83833"/>
        <dbReference type="ChEBI" id="CHEBI:83834"/>
        <dbReference type="EC" id="5.2.1.8"/>
    </reaction>
</comment>
<dbReference type="PANTHER" id="PTHR47245:SF1">
    <property type="entry name" value="FOLDASE PROTEIN PRSA"/>
    <property type="match status" value="1"/>
</dbReference>
<keyword evidence="6 7" id="KW-0413">Isomerase</keyword>
<dbReference type="Proteomes" id="UP000623509">
    <property type="component" value="Unassembled WGS sequence"/>
</dbReference>
<dbReference type="PANTHER" id="PTHR47245">
    <property type="entry name" value="PEPTIDYLPROLYL ISOMERASE"/>
    <property type="match status" value="1"/>
</dbReference>
<dbReference type="Pfam" id="PF13145">
    <property type="entry name" value="Rotamase_2"/>
    <property type="match status" value="1"/>
</dbReference>
<dbReference type="RefSeq" id="WP_095524439.1">
    <property type="nucleotide sequence ID" value="NZ_MDUX01000022.1"/>
</dbReference>
<dbReference type="EMBL" id="NMRN01000018">
    <property type="protein sequence ID" value="PAS93379.1"/>
    <property type="molecule type" value="Genomic_DNA"/>
</dbReference>
<evidence type="ECO:0000259" key="9">
    <source>
        <dbReference type="PROSITE" id="PS50198"/>
    </source>
</evidence>
<organism evidence="11 12">
    <name type="scientific">Candidatus Dactylopiibacterium carminicum</name>
    <dbReference type="NCBI Taxonomy" id="857335"/>
    <lineage>
        <taxon>Bacteria</taxon>
        <taxon>Pseudomonadati</taxon>
        <taxon>Pseudomonadota</taxon>
        <taxon>Betaproteobacteria</taxon>
        <taxon>Rhodocyclales</taxon>
        <taxon>Rhodocyclaceae</taxon>
        <taxon>Candidatus Dactylopiibacterium</taxon>
    </lineage>
</organism>
<evidence type="ECO:0000313" key="12">
    <source>
        <dbReference type="Proteomes" id="UP000216107"/>
    </source>
</evidence>
<dbReference type="InterPro" id="IPR046357">
    <property type="entry name" value="PPIase_dom_sf"/>
</dbReference>
<evidence type="ECO:0000313" key="10">
    <source>
        <dbReference type="EMBL" id="KAF7599369.1"/>
    </source>
</evidence>
<evidence type="ECO:0000256" key="2">
    <source>
        <dbReference type="ARBA" id="ARBA00007656"/>
    </source>
</evidence>
<dbReference type="OrthoDB" id="14196at2"/>
<evidence type="ECO:0000313" key="11">
    <source>
        <dbReference type="EMBL" id="PAS93379.1"/>
    </source>
</evidence>
<comment type="similarity">
    <text evidence="2">Belongs to the PpiC/parvulin rotamase family.</text>
</comment>
<dbReference type="GO" id="GO:0003755">
    <property type="term" value="F:peptidyl-prolyl cis-trans isomerase activity"/>
    <property type="evidence" value="ECO:0007669"/>
    <property type="project" value="UniProtKB-KW"/>
</dbReference>
<evidence type="ECO:0000256" key="1">
    <source>
        <dbReference type="ARBA" id="ARBA00000971"/>
    </source>
</evidence>
<dbReference type="InterPro" id="IPR027304">
    <property type="entry name" value="Trigger_fact/SurA_dom_sf"/>
</dbReference>
<accession>A0A272ETF2</accession>
<keyword evidence="4 8" id="KW-0732">Signal</keyword>
<evidence type="ECO:0000256" key="5">
    <source>
        <dbReference type="ARBA" id="ARBA00023110"/>
    </source>
</evidence>
<feature type="signal peptide" evidence="8">
    <location>
        <begin position="1"/>
        <end position="23"/>
    </location>
</feature>
<feature type="chain" id="PRO_5011972918" description="peptidylprolyl isomerase" evidence="8">
    <location>
        <begin position="24"/>
        <end position="273"/>
    </location>
</feature>
<evidence type="ECO:0000256" key="8">
    <source>
        <dbReference type="SAM" id="SignalP"/>
    </source>
</evidence>
<evidence type="ECO:0000256" key="4">
    <source>
        <dbReference type="ARBA" id="ARBA00022729"/>
    </source>
</evidence>
<dbReference type="Gene3D" id="3.10.50.40">
    <property type="match status" value="1"/>
</dbReference>
<proteinExistence type="inferred from homology"/>
<reference evidence="11 12" key="2">
    <citation type="submission" date="2017-07" db="EMBL/GenBank/DDBJ databases">
        <title>Candidatus Dactylopiibacterium carminicum, a nitrogen-fixing symbiont of the cochineal insect Dactylopius coccus and Dactylopius opuntiae (Hemiptera: Coccoidea: Dactylopiidae).</title>
        <authorList>
            <person name="Vera A."/>
        </authorList>
    </citation>
    <scope>NUCLEOTIDE SEQUENCE [LARGE SCALE GENOMIC DNA]</scope>
    <source>
        <strain evidence="11 12">NFDCM</strain>
    </source>
</reference>
<evidence type="ECO:0000256" key="6">
    <source>
        <dbReference type="ARBA" id="ARBA00023235"/>
    </source>
</evidence>
<reference evidence="10 13" key="1">
    <citation type="submission" date="2016-08" db="EMBL/GenBank/DDBJ databases">
        <title>Candidatus Dactylopiibacterium carminicum genome sequence.</title>
        <authorList>
            <person name="Ramirez-Puebla S.T."/>
            <person name="Ormeno-Orrillo E."/>
            <person name="Vera-Ponce De Leon A."/>
            <person name="Luis L."/>
            <person name="Sanchez-Flores A."/>
            <person name="Monica R."/>
            <person name="Martinez-Romero E."/>
        </authorList>
    </citation>
    <scope>NUCLEOTIDE SEQUENCE [LARGE SCALE GENOMIC DNA]</scope>
    <source>
        <strain evidence="10">END1</strain>
    </source>
</reference>
<sequence length="273" mass="29639">MHGIPKQMICALAAIILPAAAMAADEPIATVNGVAISRALAEIFAAQAMANGMSATPDMTGTLRKELIVRELAFQAAQAAGFDKRPQVAAEADAAVKRLQLQAEATRQTIVTRAYLDDYLKRHPVTDAELKRTYETYRAKGGNTEYKARHILLADEAAAKAVIDRLDGGATFEELASQSLDGVTRARGGDLGWSSRTRYAKPFGDALAKLGKGHYSSKPVKTEFGYHVIWLEDSRPLTVPSFTNLKNALRKDAESARLKQHVESLRAGAKIQY</sequence>
<dbReference type="InterPro" id="IPR000297">
    <property type="entry name" value="PPIase_PpiC"/>
</dbReference>
<dbReference type="Proteomes" id="UP000216107">
    <property type="component" value="Unassembled WGS sequence"/>
</dbReference>
<evidence type="ECO:0000313" key="13">
    <source>
        <dbReference type="Proteomes" id="UP000623509"/>
    </source>
</evidence>
<dbReference type="SUPFAM" id="SSF54534">
    <property type="entry name" value="FKBP-like"/>
    <property type="match status" value="1"/>
</dbReference>
<feature type="domain" description="PpiC" evidence="9">
    <location>
        <begin position="143"/>
        <end position="233"/>
    </location>
</feature>
<dbReference type="InterPro" id="IPR050245">
    <property type="entry name" value="PrsA_foldase"/>
</dbReference>
<keyword evidence="13" id="KW-1185">Reference proteome</keyword>
<evidence type="ECO:0000256" key="7">
    <source>
        <dbReference type="PROSITE-ProRule" id="PRU00278"/>
    </source>
</evidence>
<name>A0A272ETF2_9RHOO</name>